<reference evidence="7" key="1">
    <citation type="journal article" date="2023" name="IScience">
        <title>Live-bearing cockroach genome reveals convergent evolutionary mechanisms linked to viviparity in insects and beyond.</title>
        <authorList>
            <person name="Fouks B."/>
            <person name="Harrison M.C."/>
            <person name="Mikhailova A.A."/>
            <person name="Marchal E."/>
            <person name="English S."/>
            <person name="Carruthers M."/>
            <person name="Jennings E.C."/>
            <person name="Chiamaka E.L."/>
            <person name="Frigard R.A."/>
            <person name="Pippel M."/>
            <person name="Attardo G.M."/>
            <person name="Benoit J.B."/>
            <person name="Bornberg-Bauer E."/>
            <person name="Tobe S.S."/>
        </authorList>
    </citation>
    <scope>NUCLEOTIDE SEQUENCE</scope>
    <source>
        <strain evidence="7">Stay&amp;Tobe</strain>
    </source>
</reference>
<evidence type="ECO:0000313" key="8">
    <source>
        <dbReference type="Proteomes" id="UP001233999"/>
    </source>
</evidence>
<dbReference type="Pfam" id="PF18044">
    <property type="entry name" value="zf-CCCH_4"/>
    <property type="match status" value="1"/>
</dbReference>
<feature type="zinc finger region" description="C3H1-type" evidence="4">
    <location>
        <begin position="97"/>
        <end position="124"/>
    </location>
</feature>
<accession>A0AAD8EQ63</accession>
<protein>
    <recommendedName>
        <fullName evidence="6">C3H1-type domain-containing protein</fullName>
    </recommendedName>
</protein>
<gene>
    <name evidence="7" type="ORF">L9F63_011400</name>
</gene>
<comment type="caution">
    <text evidence="7">The sequence shown here is derived from an EMBL/GenBank/DDBJ whole genome shotgun (WGS) entry which is preliminary data.</text>
</comment>
<dbReference type="PANTHER" id="PTHR21099">
    <property type="entry name" value="RAD201"/>
    <property type="match status" value="1"/>
</dbReference>
<evidence type="ECO:0000256" key="4">
    <source>
        <dbReference type="PROSITE-ProRule" id="PRU00723"/>
    </source>
</evidence>
<dbReference type="Gene3D" id="3.30.1370.210">
    <property type="match status" value="1"/>
</dbReference>
<dbReference type="GO" id="GO:0008270">
    <property type="term" value="F:zinc ion binding"/>
    <property type="evidence" value="ECO:0007669"/>
    <property type="project" value="UniProtKB-KW"/>
</dbReference>
<sequence>MASLVADYSSSGESEEDVDSDSATEVIQISHTITYHPSISGNQNGNKLPRPEFGIAGATAVKNSVFSNPFVEAENAKKAILEKHVKMTPTKDEVKMINGKKICWNFRKGRCRFGHNCKFAHDSDLQRSQTDSLENNEEVPLPNQIVTDEEPEVDSENIKVMRKKRPGLTQGLVPGKKVMKIYL</sequence>
<keyword evidence="3 4" id="KW-0862">Zinc</keyword>
<dbReference type="InterPro" id="IPR036855">
    <property type="entry name" value="Znf_CCCH_sf"/>
</dbReference>
<feature type="non-terminal residue" evidence="7">
    <location>
        <position position="1"/>
    </location>
</feature>
<feature type="compositionally biased region" description="Acidic residues" evidence="5">
    <location>
        <begin position="13"/>
        <end position="22"/>
    </location>
</feature>
<dbReference type="GO" id="GO:0005634">
    <property type="term" value="C:nucleus"/>
    <property type="evidence" value="ECO:0007669"/>
    <property type="project" value="TreeGrafter"/>
</dbReference>
<evidence type="ECO:0000256" key="2">
    <source>
        <dbReference type="ARBA" id="ARBA00022771"/>
    </source>
</evidence>
<dbReference type="EMBL" id="JASPKZ010001586">
    <property type="protein sequence ID" value="KAJ9597792.1"/>
    <property type="molecule type" value="Genomic_DNA"/>
</dbReference>
<keyword evidence="8" id="KW-1185">Reference proteome</keyword>
<evidence type="ECO:0000256" key="3">
    <source>
        <dbReference type="ARBA" id="ARBA00022833"/>
    </source>
</evidence>
<dbReference type="InterPro" id="IPR041367">
    <property type="entry name" value="Znf-CCCH_4"/>
</dbReference>
<evidence type="ECO:0000259" key="6">
    <source>
        <dbReference type="PROSITE" id="PS50103"/>
    </source>
</evidence>
<dbReference type="SUPFAM" id="SSF90229">
    <property type="entry name" value="CCCH zinc finger"/>
    <property type="match status" value="1"/>
</dbReference>
<feature type="region of interest" description="Disordered" evidence="5">
    <location>
        <begin position="1"/>
        <end position="23"/>
    </location>
</feature>
<evidence type="ECO:0000256" key="5">
    <source>
        <dbReference type="SAM" id="MobiDB-lite"/>
    </source>
</evidence>
<name>A0AAD8EQ63_DIPPU</name>
<dbReference type="PANTHER" id="PTHR21099:SF2">
    <property type="entry name" value="SI:CH211-113E8.11"/>
    <property type="match status" value="1"/>
</dbReference>
<reference evidence="7" key="2">
    <citation type="submission" date="2023-05" db="EMBL/GenBank/DDBJ databases">
        <authorList>
            <person name="Fouks B."/>
        </authorList>
    </citation>
    <scope>NUCLEOTIDE SEQUENCE</scope>
    <source>
        <strain evidence="7">Stay&amp;Tobe</strain>
        <tissue evidence="7">Testes</tissue>
    </source>
</reference>
<dbReference type="AlphaFoldDB" id="A0AAD8EQ63"/>
<evidence type="ECO:0000313" key="7">
    <source>
        <dbReference type="EMBL" id="KAJ9597792.1"/>
    </source>
</evidence>
<organism evidence="7 8">
    <name type="scientific">Diploptera punctata</name>
    <name type="common">Pacific beetle cockroach</name>
    <dbReference type="NCBI Taxonomy" id="6984"/>
    <lineage>
        <taxon>Eukaryota</taxon>
        <taxon>Metazoa</taxon>
        <taxon>Ecdysozoa</taxon>
        <taxon>Arthropoda</taxon>
        <taxon>Hexapoda</taxon>
        <taxon>Insecta</taxon>
        <taxon>Pterygota</taxon>
        <taxon>Neoptera</taxon>
        <taxon>Polyneoptera</taxon>
        <taxon>Dictyoptera</taxon>
        <taxon>Blattodea</taxon>
        <taxon>Blaberoidea</taxon>
        <taxon>Blaberidae</taxon>
        <taxon>Diplopterinae</taxon>
        <taxon>Diploptera</taxon>
    </lineage>
</organism>
<dbReference type="Proteomes" id="UP001233999">
    <property type="component" value="Unassembled WGS sequence"/>
</dbReference>
<proteinExistence type="predicted"/>
<dbReference type="InterPro" id="IPR000571">
    <property type="entry name" value="Znf_CCCH"/>
</dbReference>
<evidence type="ECO:0000256" key="1">
    <source>
        <dbReference type="ARBA" id="ARBA00022723"/>
    </source>
</evidence>
<feature type="domain" description="C3H1-type" evidence="6">
    <location>
        <begin position="97"/>
        <end position="124"/>
    </location>
</feature>
<keyword evidence="1 4" id="KW-0479">Metal-binding</keyword>
<dbReference type="PROSITE" id="PS50103">
    <property type="entry name" value="ZF_C3H1"/>
    <property type="match status" value="1"/>
</dbReference>
<keyword evidence="2 4" id="KW-0863">Zinc-finger</keyword>